<keyword evidence="15 17" id="KW-0472">Membrane</keyword>
<evidence type="ECO:0000256" key="11">
    <source>
        <dbReference type="ARBA" id="ARBA00022989"/>
    </source>
</evidence>
<keyword evidence="6 17" id="KW-0679">Respiratory chain</keyword>
<keyword evidence="8 17" id="KW-0999">Mitochondrion inner membrane</keyword>
<sequence length="361" mass="39994">MFSNLPFSVMFMLVMAMGTMFSVSSVHWLAIWAGLEVNLIGFLPLLVYQKSVSESESAVKYFVVQALGSSLLLFGSVLSYGSSFSWEVLDSNSTLSILGFGVIVSGLFIKMGLFPFHYWLPSVMAGLPWIPCMLLATWQKIAPLFLILCLLELSDSYLLLYVFCLASAGSSMVGGLGGMNQTQVRALLAYSSIGHLGWIVFGALHGEWVMKVYFSIYLLISLSIFMSLLYVDIKVMMNLDSMKNYSFMQLSVMLLLLSLGGLPPLLGFVSKWVVITVGMSGSFYLFLGLLILGSLMSLFYYLSLFFCLSMPAFMQYELVSMGYNSNSLVVVIIFINLTGGILIMMSNVFNQFYALAIFNKS</sequence>
<dbReference type="EMBL" id="MN462590">
    <property type="protein sequence ID" value="QHD26817.1"/>
    <property type="molecule type" value="Genomic_DNA"/>
</dbReference>
<evidence type="ECO:0000256" key="10">
    <source>
        <dbReference type="ARBA" id="ARBA00022982"/>
    </source>
</evidence>
<evidence type="ECO:0000256" key="13">
    <source>
        <dbReference type="ARBA" id="ARBA00023075"/>
    </source>
</evidence>
<evidence type="ECO:0000259" key="18">
    <source>
        <dbReference type="Pfam" id="PF00361"/>
    </source>
</evidence>
<keyword evidence="13 17" id="KW-0830">Ubiquinone</keyword>
<feature type="transmembrane region" description="Helical" evidence="17">
    <location>
        <begin position="7"/>
        <end position="23"/>
    </location>
</feature>
<feature type="transmembrane region" description="Helical" evidence="17">
    <location>
        <begin position="116"/>
        <end position="138"/>
    </location>
</feature>
<feature type="domain" description="NADH:quinone oxidoreductase/Mrp antiporter transmembrane" evidence="18">
    <location>
        <begin position="26"/>
        <end position="296"/>
    </location>
</feature>
<evidence type="ECO:0000256" key="12">
    <source>
        <dbReference type="ARBA" id="ARBA00023027"/>
    </source>
</evidence>
<dbReference type="InterPro" id="IPR050175">
    <property type="entry name" value="Complex_I_Subunit_2"/>
</dbReference>
<evidence type="ECO:0000313" key="19">
    <source>
        <dbReference type="EMBL" id="QHD26817.1"/>
    </source>
</evidence>
<dbReference type="PRINTS" id="PR01436">
    <property type="entry name" value="NADHDHGNASE2"/>
</dbReference>
<dbReference type="InterPro" id="IPR001750">
    <property type="entry name" value="ND/Mrp_TM"/>
</dbReference>
<dbReference type="Pfam" id="PF00361">
    <property type="entry name" value="Proton_antipo_M"/>
    <property type="match status" value="1"/>
</dbReference>
<feature type="transmembrane region" description="Helical" evidence="17">
    <location>
        <begin position="328"/>
        <end position="349"/>
    </location>
</feature>
<feature type="transmembrane region" description="Helical" evidence="17">
    <location>
        <begin position="245"/>
        <end position="266"/>
    </location>
</feature>
<evidence type="ECO:0000256" key="14">
    <source>
        <dbReference type="ARBA" id="ARBA00023128"/>
    </source>
</evidence>
<evidence type="ECO:0000256" key="7">
    <source>
        <dbReference type="ARBA" id="ARBA00022692"/>
    </source>
</evidence>
<dbReference type="AlphaFoldDB" id="A0A6B9MZR1"/>
<keyword evidence="5" id="KW-0813">Transport</keyword>
<protein>
    <recommendedName>
        <fullName evidence="4 17">NADH-ubiquinone oxidoreductase chain 2</fullName>
        <ecNumber evidence="3 17">7.1.1.2</ecNumber>
    </recommendedName>
</protein>
<dbReference type="PANTHER" id="PTHR46552:SF1">
    <property type="entry name" value="NADH-UBIQUINONE OXIDOREDUCTASE CHAIN 2"/>
    <property type="match status" value="1"/>
</dbReference>
<feature type="transmembrane region" description="Helical" evidence="17">
    <location>
        <begin position="158"/>
        <end position="179"/>
    </location>
</feature>
<name>A0A6B9MZR1_9CAEN</name>
<feature type="transmembrane region" description="Helical" evidence="17">
    <location>
        <begin position="186"/>
        <end position="206"/>
    </location>
</feature>
<accession>A0A6B9MZR1</accession>
<reference evidence="19" key="1">
    <citation type="journal article" date="2019" name="Mitochondrial DNA Part B Resour">
        <title>The complete mitochondrial genome of marine gastropod Melo melo (neogastropoda: volutoidea).</title>
        <authorList>
            <person name="Zhong S."/>
            <person name="Huang G."/>
            <person name="Liu Y."/>
            <person name="Huang L."/>
        </authorList>
    </citation>
    <scope>NUCLEOTIDE SEQUENCE</scope>
</reference>
<dbReference type="InterPro" id="IPR003917">
    <property type="entry name" value="NADH_UbQ_OxRdtase_chain2"/>
</dbReference>
<evidence type="ECO:0000256" key="6">
    <source>
        <dbReference type="ARBA" id="ARBA00022660"/>
    </source>
</evidence>
<keyword evidence="9 17" id="KW-1278">Translocase</keyword>
<proteinExistence type="inferred from homology"/>
<evidence type="ECO:0000256" key="5">
    <source>
        <dbReference type="ARBA" id="ARBA00022448"/>
    </source>
</evidence>
<comment type="similarity">
    <text evidence="2 17">Belongs to the complex I subunit 2 family.</text>
</comment>
<evidence type="ECO:0000256" key="8">
    <source>
        <dbReference type="ARBA" id="ARBA00022792"/>
    </source>
</evidence>
<feature type="transmembrane region" description="Helical" evidence="17">
    <location>
        <begin position="212"/>
        <end position="233"/>
    </location>
</feature>
<geneLocation type="mitochondrion" evidence="19"/>
<comment type="subcellular location">
    <subcellularLocation>
        <location evidence="1 17">Mitochondrion inner membrane</location>
        <topology evidence="1 17">Multi-pass membrane protein</topology>
    </subcellularLocation>
</comment>
<evidence type="ECO:0000256" key="2">
    <source>
        <dbReference type="ARBA" id="ARBA00007012"/>
    </source>
</evidence>
<evidence type="ECO:0000256" key="17">
    <source>
        <dbReference type="RuleBase" id="RU003403"/>
    </source>
</evidence>
<keyword evidence="14 17" id="KW-0496">Mitochondrion</keyword>
<evidence type="ECO:0000256" key="16">
    <source>
        <dbReference type="ARBA" id="ARBA00049551"/>
    </source>
</evidence>
<keyword evidence="7 17" id="KW-0812">Transmembrane</keyword>
<gene>
    <name evidence="19" type="primary">nad2</name>
</gene>
<dbReference type="GO" id="GO:0008137">
    <property type="term" value="F:NADH dehydrogenase (ubiquinone) activity"/>
    <property type="evidence" value="ECO:0007669"/>
    <property type="project" value="UniProtKB-EC"/>
</dbReference>
<feature type="transmembrane region" description="Helical" evidence="17">
    <location>
        <begin position="93"/>
        <end position="109"/>
    </location>
</feature>
<keyword evidence="12 17" id="KW-0520">NAD</keyword>
<feature type="transmembrane region" description="Helical" evidence="17">
    <location>
        <begin position="61"/>
        <end position="81"/>
    </location>
</feature>
<evidence type="ECO:0000256" key="15">
    <source>
        <dbReference type="ARBA" id="ARBA00023136"/>
    </source>
</evidence>
<dbReference type="GO" id="GO:0005743">
    <property type="term" value="C:mitochondrial inner membrane"/>
    <property type="evidence" value="ECO:0007669"/>
    <property type="project" value="UniProtKB-SubCell"/>
</dbReference>
<evidence type="ECO:0000256" key="9">
    <source>
        <dbReference type="ARBA" id="ARBA00022967"/>
    </source>
</evidence>
<organism evidence="19">
    <name type="scientific">Melo melo</name>
    <dbReference type="NCBI Taxonomy" id="927631"/>
    <lineage>
        <taxon>Eukaryota</taxon>
        <taxon>Metazoa</taxon>
        <taxon>Spiralia</taxon>
        <taxon>Lophotrochozoa</taxon>
        <taxon>Mollusca</taxon>
        <taxon>Gastropoda</taxon>
        <taxon>Caenogastropoda</taxon>
        <taxon>Neogastropoda</taxon>
        <taxon>Volutoidea</taxon>
        <taxon>Volutidae</taxon>
        <taxon>Melo</taxon>
    </lineage>
</organism>
<keyword evidence="11 17" id="KW-1133">Transmembrane helix</keyword>
<feature type="transmembrane region" description="Helical" evidence="17">
    <location>
        <begin position="29"/>
        <end position="49"/>
    </location>
</feature>
<evidence type="ECO:0000256" key="4">
    <source>
        <dbReference type="ARBA" id="ARBA00021008"/>
    </source>
</evidence>
<keyword evidence="10 17" id="KW-0249">Electron transport</keyword>
<dbReference type="EC" id="7.1.1.2" evidence="3 17"/>
<evidence type="ECO:0000256" key="1">
    <source>
        <dbReference type="ARBA" id="ARBA00004448"/>
    </source>
</evidence>
<dbReference type="PANTHER" id="PTHR46552">
    <property type="entry name" value="NADH-UBIQUINONE OXIDOREDUCTASE CHAIN 2"/>
    <property type="match status" value="1"/>
</dbReference>
<comment type="function">
    <text evidence="17">Core subunit of the mitochondrial membrane respiratory chain NADH dehydrogenase (Complex I) which catalyzes electron transfer from NADH through the respiratory chain, using ubiquinone as an electron acceptor. Essential for the catalytic activity and assembly of complex I.</text>
</comment>
<evidence type="ECO:0000256" key="3">
    <source>
        <dbReference type="ARBA" id="ARBA00012944"/>
    </source>
</evidence>
<comment type="catalytic activity">
    <reaction evidence="16 17">
        <text>a ubiquinone + NADH + 5 H(+)(in) = a ubiquinol + NAD(+) + 4 H(+)(out)</text>
        <dbReference type="Rhea" id="RHEA:29091"/>
        <dbReference type="Rhea" id="RHEA-COMP:9565"/>
        <dbReference type="Rhea" id="RHEA-COMP:9566"/>
        <dbReference type="ChEBI" id="CHEBI:15378"/>
        <dbReference type="ChEBI" id="CHEBI:16389"/>
        <dbReference type="ChEBI" id="CHEBI:17976"/>
        <dbReference type="ChEBI" id="CHEBI:57540"/>
        <dbReference type="ChEBI" id="CHEBI:57945"/>
        <dbReference type="EC" id="7.1.1.2"/>
    </reaction>
</comment>
<dbReference type="GO" id="GO:0006120">
    <property type="term" value="P:mitochondrial electron transport, NADH to ubiquinone"/>
    <property type="evidence" value="ECO:0007669"/>
    <property type="project" value="InterPro"/>
</dbReference>